<dbReference type="Pfam" id="PF00072">
    <property type="entry name" value="Response_reg"/>
    <property type="match status" value="1"/>
</dbReference>
<reference evidence="6 7" key="1">
    <citation type="journal article" date="2019" name="Nat. Microbiol.">
        <title>Mediterranean grassland soil C-N compound turnover is dependent on rainfall and depth, and is mediated by genomically divergent microorganisms.</title>
        <authorList>
            <person name="Diamond S."/>
            <person name="Andeer P.F."/>
            <person name="Li Z."/>
            <person name="Crits-Christoph A."/>
            <person name="Burstein D."/>
            <person name="Anantharaman K."/>
            <person name="Lane K.R."/>
            <person name="Thomas B.C."/>
            <person name="Pan C."/>
            <person name="Northen T.R."/>
            <person name="Banfield J.F."/>
        </authorList>
    </citation>
    <scope>NUCLEOTIDE SEQUENCE [LARGE SCALE GENOMIC DNA]</scope>
    <source>
        <strain evidence="5">NP_1</strain>
        <strain evidence="4">NP_2</strain>
    </source>
</reference>
<accession>A0A537LHA4</accession>
<sequence length="137" mass="14661">MTSVQPAQPQPSASRVLVVDDEESIRDLCARVLSRAGYSVSTAPNGEDAVALLTREAFALVISDIRMPGISGLEVLERAKATHPAIRVVLITGFGTPQMLTRAQQSGADRILTKPFNPMELLAAVREILPSGNAEPR</sequence>
<proteinExistence type="predicted"/>
<dbReference type="Proteomes" id="UP000318661">
    <property type="component" value="Unassembled WGS sequence"/>
</dbReference>
<dbReference type="InterPro" id="IPR050595">
    <property type="entry name" value="Bact_response_regulator"/>
</dbReference>
<dbReference type="SUPFAM" id="SSF52172">
    <property type="entry name" value="CheY-like"/>
    <property type="match status" value="1"/>
</dbReference>
<dbReference type="PANTHER" id="PTHR44591:SF3">
    <property type="entry name" value="RESPONSE REGULATORY DOMAIN-CONTAINING PROTEIN"/>
    <property type="match status" value="1"/>
</dbReference>
<evidence type="ECO:0000259" key="3">
    <source>
        <dbReference type="PROSITE" id="PS50110"/>
    </source>
</evidence>
<evidence type="ECO:0000256" key="2">
    <source>
        <dbReference type="PROSITE-ProRule" id="PRU00169"/>
    </source>
</evidence>
<dbReference type="SMART" id="SM00448">
    <property type="entry name" value="REC"/>
    <property type="match status" value="1"/>
</dbReference>
<evidence type="ECO:0000313" key="4">
    <source>
        <dbReference type="EMBL" id="TMJ07391.1"/>
    </source>
</evidence>
<evidence type="ECO:0000313" key="7">
    <source>
        <dbReference type="Proteomes" id="UP000318661"/>
    </source>
</evidence>
<keyword evidence="1 2" id="KW-0597">Phosphoprotein</keyword>
<dbReference type="PANTHER" id="PTHR44591">
    <property type="entry name" value="STRESS RESPONSE REGULATOR PROTEIN 1"/>
    <property type="match status" value="1"/>
</dbReference>
<organism evidence="4 7">
    <name type="scientific">Candidatus Segetimicrobium genomatis</name>
    <dbReference type="NCBI Taxonomy" id="2569760"/>
    <lineage>
        <taxon>Bacteria</taxon>
        <taxon>Bacillati</taxon>
        <taxon>Candidatus Sysuimicrobiota</taxon>
        <taxon>Candidatus Sysuimicrobiia</taxon>
        <taxon>Candidatus Sysuimicrobiales</taxon>
        <taxon>Candidatus Segetimicrobiaceae</taxon>
        <taxon>Candidatus Segetimicrobium</taxon>
    </lineage>
</organism>
<protein>
    <submittedName>
        <fullName evidence="4">Response regulator</fullName>
    </submittedName>
</protein>
<comment type="caution">
    <text evidence="4">The sequence shown here is derived from an EMBL/GenBank/DDBJ whole genome shotgun (WGS) entry which is preliminary data.</text>
</comment>
<evidence type="ECO:0000313" key="6">
    <source>
        <dbReference type="Proteomes" id="UP000315217"/>
    </source>
</evidence>
<evidence type="ECO:0000313" key="5">
    <source>
        <dbReference type="EMBL" id="TMJ11275.1"/>
    </source>
</evidence>
<dbReference type="PROSITE" id="PS50110">
    <property type="entry name" value="RESPONSE_REGULATORY"/>
    <property type="match status" value="1"/>
</dbReference>
<feature type="modified residue" description="4-aspartylphosphate" evidence="2">
    <location>
        <position position="64"/>
    </location>
</feature>
<dbReference type="Gene3D" id="3.40.50.2300">
    <property type="match status" value="1"/>
</dbReference>
<dbReference type="EMBL" id="VBAI01000072">
    <property type="protein sequence ID" value="TMJ11275.1"/>
    <property type="molecule type" value="Genomic_DNA"/>
</dbReference>
<evidence type="ECO:0000256" key="1">
    <source>
        <dbReference type="ARBA" id="ARBA00022553"/>
    </source>
</evidence>
<dbReference type="GO" id="GO:0000160">
    <property type="term" value="P:phosphorelay signal transduction system"/>
    <property type="evidence" value="ECO:0007669"/>
    <property type="project" value="InterPro"/>
</dbReference>
<dbReference type="EMBL" id="VBAJ01000181">
    <property type="protein sequence ID" value="TMJ07391.1"/>
    <property type="molecule type" value="Genomic_DNA"/>
</dbReference>
<dbReference type="Proteomes" id="UP000315217">
    <property type="component" value="Unassembled WGS sequence"/>
</dbReference>
<dbReference type="InterPro" id="IPR001789">
    <property type="entry name" value="Sig_transdc_resp-reg_receiver"/>
</dbReference>
<feature type="domain" description="Response regulatory" evidence="3">
    <location>
        <begin position="15"/>
        <end position="129"/>
    </location>
</feature>
<dbReference type="InterPro" id="IPR011006">
    <property type="entry name" value="CheY-like_superfamily"/>
</dbReference>
<name>A0A537LHA4_9BACT</name>
<dbReference type="AlphaFoldDB" id="A0A537LHA4"/>
<gene>
    <name evidence="5" type="ORF">E6G98_05290</name>
    <name evidence="4" type="ORF">E6G99_06880</name>
</gene>